<dbReference type="EMBL" id="KN832574">
    <property type="protein sequence ID" value="KII83784.1"/>
    <property type="molecule type" value="Genomic_DNA"/>
</dbReference>
<dbReference type="HOGENOM" id="CLU_811478_0_0_1"/>
<evidence type="ECO:0000313" key="2">
    <source>
        <dbReference type="Proteomes" id="UP000053263"/>
    </source>
</evidence>
<organism evidence="1 2">
    <name type="scientific">Plicaturopsis crispa FD-325 SS-3</name>
    <dbReference type="NCBI Taxonomy" id="944288"/>
    <lineage>
        <taxon>Eukaryota</taxon>
        <taxon>Fungi</taxon>
        <taxon>Dikarya</taxon>
        <taxon>Basidiomycota</taxon>
        <taxon>Agaricomycotina</taxon>
        <taxon>Agaricomycetes</taxon>
        <taxon>Agaricomycetidae</taxon>
        <taxon>Amylocorticiales</taxon>
        <taxon>Amylocorticiaceae</taxon>
        <taxon>Plicatura</taxon>
        <taxon>Plicaturopsis crispa</taxon>
    </lineage>
</organism>
<accession>A0A0C9T3E1</accession>
<dbReference type="OrthoDB" id="3263651at2759"/>
<evidence type="ECO:0000313" key="1">
    <source>
        <dbReference type="EMBL" id="KII83784.1"/>
    </source>
</evidence>
<keyword evidence="2" id="KW-1185">Reference proteome</keyword>
<dbReference type="AlphaFoldDB" id="A0A0C9T3E1"/>
<proteinExistence type="predicted"/>
<dbReference type="Proteomes" id="UP000053263">
    <property type="component" value="Unassembled WGS sequence"/>
</dbReference>
<evidence type="ECO:0008006" key="3">
    <source>
        <dbReference type="Google" id="ProtNLM"/>
    </source>
</evidence>
<gene>
    <name evidence="1" type="ORF">PLICRDRAFT_702354</name>
</gene>
<reference evidence="1 2" key="1">
    <citation type="submission" date="2014-06" db="EMBL/GenBank/DDBJ databases">
        <title>Evolutionary Origins and Diversification of the Mycorrhizal Mutualists.</title>
        <authorList>
            <consortium name="DOE Joint Genome Institute"/>
            <consortium name="Mycorrhizal Genomics Consortium"/>
            <person name="Kohler A."/>
            <person name="Kuo A."/>
            <person name="Nagy L.G."/>
            <person name="Floudas D."/>
            <person name="Copeland A."/>
            <person name="Barry K.W."/>
            <person name="Cichocki N."/>
            <person name="Veneault-Fourrey C."/>
            <person name="LaButti K."/>
            <person name="Lindquist E.A."/>
            <person name="Lipzen A."/>
            <person name="Lundell T."/>
            <person name="Morin E."/>
            <person name="Murat C."/>
            <person name="Riley R."/>
            <person name="Ohm R."/>
            <person name="Sun H."/>
            <person name="Tunlid A."/>
            <person name="Henrissat B."/>
            <person name="Grigoriev I.V."/>
            <person name="Hibbett D.S."/>
            <person name="Martin F."/>
        </authorList>
    </citation>
    <scope>NUCLEOTIDE SEQUENCE [LARGE SCALE GENOMIC DNA]</scope>
    <source>
        <strain evidence="1 2">FD-325 SS-3</strain>
    </source>
</reference>
<sequence>MFFRWLEIVADEPGMEYTVRPVQVVEWGETPFLYMAAPMGPPMPTDSTDLLIPGDYAIFDADGESRRPFDLRGDTLSFTETEDRRHSSRSYNISTVPVGMEDTLRARRNQCFITGARTPPAELAATWIFPVNVARQMMWSPESDDWDKEGPDAPEIDIYLGEENHILLCKELVELFQGNKFGVNVDDGYRIVVFEPLGGTRLPSHLTLPSDPSLRPSDELLRGHFNRCIQHNVRGGDILDDYPVTAIAEYMDDLGVYNGAIDMEDPRWQTDLGKAILAALIRGRLEQFYGI</sequence>
<protein>
    <recommendedName>
        <fullName evidence="3">HNH nuclease domain-containing protein</fullName>
    </recommendedName>
</protein>
<name>A0A0C9T3E1_PLICR</name>